<dbReference type="Pfam" id="PF03662">
    <property type="entry name" value="Glyco_hydro_79n"/>
    <property type="match status" value="1"/>
</dbReference>
<name>A0A7C9E566_OPUST</name>
<evidence type="ECO:0000256" key="1">
    <source>
        <dbReference type="SAM" id="SignalP"/>
    </source>
</evidence>
<evidence type="ECO:0000313" key="2">
    <source>
        <dbReference type="EMBL" id="MBA4660000.1"/>
    </source>
</evidence>
<reference evidence="2" key="2">
    <citation type="submission" date="2020-07" db="EMBL/GenBank/DDBJ databases">
        <authorList>
            <person name="Vera ALvarez R."/>
            <person name="Arias-Moreno D.M."/>
            <person name="Jimenez-Jacinto V."/>
            <person name="Jimenez-Bremont J.F."/>
            <person name="Swaminathan K."/>
            <person name="Moose S.P."/>
            <person name="Guerrero-Gonzalez M.L."/>
            <person name="Marino-Ramirez L."/>
            <person name="Landsman D."/>
            <person name="Rodriguez-Kessler M."/>
            <person name="Delgado-Sanchez P."/>
        </authorList>
    </citation>
    <scope>NUCLEOTIDE SEQUENCE</scope>
    <source>
        <tissue evidence="2">Cladode</tissue>
    </source>
</reference>
<sequence>MGSRIWVTGFSFWVFLLSSSLVFLNVTSVSIVEGSVHIDGRNSIGEIDEDFICATLDWWPPEKCDYGTCSWGHASLLNLDLSNPILLNAIRGPYLEEPDWSG</sequence>
<dbReference type="AlphaFoldDB" id="A0A7C9E566"/>
<dbReference type="PANTHER" id="PTHR14363">
    <property type="entry name" value="HEPARANASE-RELATED"/>
    <property type="match status" value="1"/>
</dbReference>
<keyword evidence="2" id="KW-0326">Glycosidase</keyword>
<dbReference type="GO" id="GO:0009505">
    <property type="term" value="C:plant-type cell wall"/>
    <property type="evidence" value="ECO:0007669"/>
    <property type="project" value="TreeGrafter"/>
</dbReference>
<feature type="chain" id="PRO_5027708501" evidence="1">
    <location>
        <begin position="29"/>
        <end position="102"/>
    </location>
</feature>
<dbReference type="PANTHER" id="PTHR14363:SF17">
    <property type="entry name" value="HEPARANASE-LIKE PROTEIN 3"/>
    <property type="match status" value="1"/>
</dbReference>
<dbReference type="GO" id="GO:0016020">
    <property type="term" value="C:membrane"/>
    <property type="evidence" value="ECO:0007669"/>
    <property type="project" value="InterPro"/>
</dbReference>
<dbReference type="InterPro" id="IPR005199">
    <property type="entry name" value="Glyco_hydro_79"/>
</dbReference>
<accession>A0A7C9E566</accession>
<keyword evidence="1" id="KW-0732">Signal</keyword>
<keyword evidence="2" id="KW-0378">Hydrolase</keyword>
<dbReference type="GO" id="GO:0004566">
    <property type="term" value="F:beta-glucuronidase activity"/>
    <property type="evidence" value="ECO:0007669"/>
    <property type="project" value="UniProtKB-EC"/>
</dbReference>
<dbReference type="EC" id="3.2.1.31" evidence="2"/>
<organism evidence="2">
    <name type="scientific">Opuntia streptacantha</name>
    <name type="common">Prickly pear cactus</name>
    <name type="synonym">Opuntia cardona</name>
    <dbReference type="NCBI Taxonomy" id="393608"/>
    <lineage>
        <taxon>Eukaryota</taxon>
        <taxon>Viridiplantae</taxon>
        <taxon>Streptophyta</taxon>
        <taxon>Embryophyta</taxon>
        <taxon>Tracheophyta</taxon>
        <taxon>Spermatophyta</taxon>
        <taxon>Magnoliopsida</taxon>
        <taxon>eudicotyledons</taxon>
        <taxon>Gunneridae</taxon>
        <taxon>Pentapetalae</taxon>
        <taxon>Caryophyllales</taxon>
        <taxon>Cactineae</taxon>
        <taxon>Cactaceae</taxon>
        <taxon>Opuntioideae</taxon>
        <taxon>Opuntia</taxon>
    </lineage>
</organism>
<reference evidence="2" key="1">
    <citation type="journal article" date="2013" name="J. Plant Res.">
        <title>Effect of fungi and light on seed germination of three Opuntia species from semiarid lands of central Mexico.</title>
        <authorList>
            <person name="Delgado-Sanchez P."/>
            <person name="Jimenez-Bremont J.F."/>
            <person name="Guerrero-Gonzalez Mde L."/>
            <person name="Flores J."/>
        </authorList>
    </citation>
    <scope>NUCLEOTIDE SEQUENCE</scope>
    <source>
        <tissue evidence="2">Cladode</tissue>
    </source>
</reference>
<proteinExistence type="predicted"/>
<protein>
    <submittedName>
        <fullName evidence="2">Beta-glucuronidase</fullName>
        <ecNumber evidence="2">3.2.1.31</ecNumber>
    </submittedName>
</protein>
<feature type="signal peptide" evidence="1">
    <location>
        <begin position="1"/>
        <end position="28"/>
    </location>
</feature>
<dbReference type="EMBL" id="GISG01205802">
    <property type="protein sequence ID" value="MBA4660000.1"/>
    <property type="molecule type" value="Transcribed_RNA"/>
</dbReference>